<dbReference type="EMBL" id="CP116967">
    <property type="protein sequence ID" value="WNM59873.1"/>
    <property type="molecule type" value="Genomic_DNA"/>
</dbReference>
<dbReference type="PANTHER" id="PTHR46580">
    <property type="entry name" value="SENSOR KINASE-RELATED"/>
    <property type="match status" value="1"/>
</dbReference>
<protein>
    <submittedName>
        <fullName evidence="3">FG-GAP-like repeat-containing protein</fullName>
    </submittedName>
</protein>
<dbReference type="InterPro" id="IPR013517">
    <property type="entry name" value="FG-GAP"/>
</dbReference>
<dbReference type="RefSeq" id="WP_312646756.1">
    <property type="nucleotide sequence ID" value="NZ_CP116967.1"/>
</dbReference>
<dbReference type="Gene3D" id="2.130.10.130">
    <property type="entry name" value="Integrin alpha, N-terminal"/>
    <property type="match status" value="2"/>
</dbReference>
<gene>
    <name evidence="3" type="ORF">PP769_08990</name>
</gene>
<feature type="transmembrane region" description="Helical" evidence="2">
    <location>
        <begin position="21"/>
        <end position="40"/>
    </location>
</feature>
<evidence type="ECO:0000256" key="1">
    <source>
        <dbReference type="ARBA" id="ARBA00022729"/>
    </source>
</evidence>
<dbReference type="AlphaFoldDB" id="A0AA96GDL7"/>
<keyword evidence="2" id="KW-1133">Transmembrane helix</keyword>
<dbReference type="Proteomes" id="UP001302719">
    <property type="component" value="Chromosome"/>
</dbReference>
<dbReference type="SUPFAM" id="SSF69318">
    <property type="entry name" value="Integrin alpha N-terminal domain"/>
    <property type="match status" value="2"/>
</dbReference>
<dbReference type="KEGG" id="nall:PP769_08990"/>
<sequence>MNYSKVARLGSPFSSHLPIPFGLRVSGFLVVLFFGCFGPLTETFAATIIIVNKDSPGEGFNDPAPFTPVGGNTATTLGEARLKAFEYAANILAQVLVSTVGIRVDARIDSLGTGILGSAGPNTVHRNFPNAPVANTWYVQSLANKLAEQDLDLTTSDISATFSANFTNWYFGLDANPPSGQFDFVTVVLHEIIHGLGFLSLVDVQTGEKFLGTNDVFMRWLELHGASPANYPEMTDNQRQYANVANPNLHFVGGNLQGGSETLTAGRTDTHVQMYAPNPAQLGSSVSHFTNTIKPDQLMEPGIASGRAIHDLGLAQPLLQDLGWIFEAGVSFPTRNDVNGDEKADLVWRNTSTWAVAIWLMNGSTIASSGLLGVVSSKWQVAGTGDVNEDGKADVIWRHSDTGTVAVWLMNGLTVMSVGFPGSVSVDWQIASVGDVNGDGRADLVWRNTSSGEVTIWLMSGSTIASSGHLGAVPLEWQIAGTGDMNADGKADLIWRNNLTGVVEVWLMQGLTVLSIGFTGGVSTDWQIAGVGDVNDDGMGDLVWRKTSNGEVAIWLMNGVTLSSPGFFGVVPQGWEIASTSDVNGDGRADIIWRNKQTGTVAVWMMNGLTVMSIGFPGSTSINWKIQH</sequence>
<evidence type="ECO:0000313" key="3">
    <source>
        <dbReference type="EMBL" id="WNM59873.1"/>
    </source>
</evidence>
<keyword evidence="4" id="KW-1185">Reference proteome</keyword>
<dbReference type="InterPro" id="IPR028994">
    <property type="entry name" value="Integrin_alpha_N"/>
</dbReference>
<keyword evidence="2" id="KW-0472">Membrane</keyword>
<evidence type="ECO:0000313" key="4">
    <source>
        <dbReference type="Proteomes" id="UP001302719"/>
    </source>
</evidence>
<proteinExistence type="predicted"/>
<name>A0AA96GDL7_9BACT</name>
<organism evidence="3 4">
    <name type="scientific">Candidatus Nitrospira allomarina</name>
    <dbReference type="NCBI Taxonomy" id="3020900"/>
    <lineage>
        <taxon>Bacteria</taxon>
        <taxon>Pseudomonadati</taxon>
        <taxon>Nitrospirota</taxon>
        <taxon>Nitrospiria</taxon>
        <taxon>Nitrospirales</taxon>
        <taxon>Nitrospiraceae</taxon>
        <taxon>Nitrospira</taxon>
    </lineage>
</organism>
<keyword evidence="2" id="KW-0812">Transmembrane</keyword>
<dbReference type="Pfam" id="PF13517">
    <property type="entry name" value="FG-GAP_3"/>
    <property type="match status" value="2"/>
</dbReference>
<dbReference type="PANTHER" id="PTHR46580:SF2">
    <property type="entry name" value="MAM DOMAIN-CONTAINING PROTEIN"/>
    <property type="match status" value="1"/>
</dbReference>
<keyword evidence="1" id="KW-0732">Signal</keyword>
<accession>A0AA96GDL7</accession>
<evidence type="ECO:0000256" key="2">
    <source>
        <dbReference type="SAM" id="Phobius"/>
    </source>
</evidence>
<reference evidence="3 4" key="1">
    <citation type="submission" date="2023-01" db="EMBL/GenBank/DDBJ databases">
        <title>Cultivation and genomic characterization of new, ubiquitous marine nitrite-oxidizing bacteria from the Nitrospirales.</title>
        <authorList>
            <person name="Mueller A.J."/>
            <person name="Daebeler A."/>
            <person name="Herbold C.W."/>
            <person name="Kirkegaard R.H."/>
            <person name="Daims H."/>
        </authorList>
    </citation>
    <scope>NUCLEOTIDE SEQUENCE [LARGE SCALE GENOMIC DNA]</scope>
    <source>
        <strain evidence="3 4">VA</strain>
    </source>
</reference>